<organism evidence="1 2">
    <name type="scientific">Croceivirga thetidis</name>
    <dbReference type="NCBI Taxonomy" id="2721623"/>
    <lineage>
        <taxon>Bacteria</taxon>
        <taxon>Pseudomonadati</taxon>
        <taxon>Bacteroidota</taxon>
        <taxon>Flavobacteriia</taxon>
        <taxon>Flavobacteriales</taxon>
        <taxon>Flavobacteriaceae</taxon>
        <taxon>Croceivirga</taxon>
    </lineage>
</organism>
<dbReference type="Proteomes" id="UP000718451">
    <property type="component" value="Unassembled WGS sequence"/>
</dbReference>
<evidence type="ECO:0000313" key="1">
    <source>
        <dbReference type="EMBL" id="NKI31274.1"/>
    </source>
</evidence>
<reference evidence="1 2" key="1">
    <citation type="submission" date="2020-04" db="EMBL/GenBank/DDBJ databases">
        <authorList>
            <person name="Yoon J."/>
        </authorList>
    </citation>
    <scope>NUCLEOTIDE SEQUENCE [LARGE SCALE GENOMIC DNA]</scope>
    <source>
        <strain evidence="1 2">DJ-13</strain>
    </source>
</reference>
<keyword evidence="2" id="KW-1185">Reference proteome</keyword>
<protein>
    <submittedName>
        <fullName evidence="1">Flavin mononucleotide-binding protein</fullName>
    </submittedName>
</protein>
<evidence type="ECO:0000313" key="2">
    <source>
        <dbReference type="Proteomes" id="UP000718451"/>
    </source>
</evidence>
<dbReference type="SUPFAM" id="SSF50475">
    <property type="entry name" value="FMN-binding split barrel"/>
    <property type="match status" value="1"/>
</dbReference>
<dbReference type="Pfam" id="PF12900">
    <property type="entry name" value="Pyridox_ox_2"/>
    <property type="match status" value="1"/>
</dbReference>
<name>A0ABX1GNQ2_9FLAO</name>
<comment type="caution">
    <text evidence="1">The sequence shown here is derived from an EMBL/GenBank/DDBJ whole genome shotgun (WGS) entry which is preliminary data.</text>
</comment>
<gene>
    <name evidence="1" type="ORF">HCU67_04915</name>
</gene>
<dbReference type="Gene3D" id="2.30.110.10">
    <property type="entry name" value="Electron Transport, Fmn-binding Protein, Chain A"/>
    <property type="match status" value="1"/>
</dbReference>
<dbReference type="RefSeq" id="WP_168551457.1">
    <property type="nucleotide sequence ID" value="NZ_JAAWWL010000001.1"/>
</dbReference>
<dbReference type="EMBL" id="JAAWWL010000001">
    <property type="protein sequence ID" value="NKI31274.1"/>
    <property type="molecule type" value="Genomic_DNA"/>
</dbReference>
<sequence>MVKDMKMDDCLALLARNYIGRLGYIYGQSPFILPITFHHDPNEKCIISYSAEGHKLHAMRQYNVVSFQVDEITSIQNWKSVFIQGRYEEIKGSSTKLYLNRFAEGVRNSFKMRKEEPPAFIKDFSSKLEDRGVPTVYKISTDFISGKFRTS</sequence>
<dbReference type="InterPro" id="IPR024747">
    <property type="entry name" value="Pyridox_Oxase-rel"/>
</dbReference>
<proteinExistence type="predicted"/>
<accession>A0ABX1GNQ2</accession>
<dbReference type="InterPro" id="IPR012349">
    <property type="entry name" value="Split_barrel_FMN-bd"/>
</dbReference>